<gene>
    <name evidence="1" type="ORF">SLAV_27580</name>
</gene>
<keyword evidence="2" id="KW-1185">Reference proteome</keyword>
<accession>A0A2K8PKP8</accession>
<name>A0A2K8PKP8_STRLA</name>
<protein>
    <submittedName>
        <fullName evidence="1">Uncharacterized protein</fullName>
    </submittedName>
</protein>
<evidence type="ECO:0000313" key="2">
    <source>
        <dbReference type="Proteomes" id="UP000231791"/>
    </source>
</evidence>
<dbReference type="Proteomes" id="UP000231791">
    <property type="component" value="Chromosome"/>
</dbReference>
<proteinExistence type="predicted"/>
<dbReference type="KEGG" id="slx:SLAV_27580"/>
<evidence type="ECO:0000313" key="1">
    <source>
        <dbReference type="EMBL" id="ATZ27306.1"/>
    </source>
</evidence>
<dbReference type="EMBL" id="CP024985">
    <property type="protein sequence ID" value="ATZ27306.1"/>
    <property type="molecule type" value="Genomic_DNA"/>
</dbReference>
<reference evidence="1 2" key="1">
    <citation type="submission" date="2017-11" db="EMBL/GenBank/DDBJ databases">
        <title>Complete genome sequence of Streptomyces lavendulae subsp. lavendulae CCM 3239 (formerly 'Streptomyces aureofaciens CCM 3239'), the producer of the angucycline-type antibiotic auricin.</title>
        <authorList>
            <person name="Busche T."/>
            <person name="Novakova R."/>
            <person name="Al'Dilaimi A."/>
            <person name="Homerova D."/>
            <person name="Feckova L."/>
            <person name="Rezuchova B."/>
            <person name="Mingyar E."/>
            <person name="Csolleiova D."/>
            <person name="Bekeova C."/>
            <person name="Winkler A."/>
            <person name="Sevcikova B."/>
            <person name="Kalinowski J."/>
            <person name="Kormanec J."/>
            <person name="Ruckert C."/>
        </authorList>
    </citation>
    <scope>NUCLEOTIDE SEQUENCE [LARGE SCALE GENOMIC DNA]</scope>
    <source>
        <strain evidence="1 2">CCM 3239</strain>
    </source>
</reference>
<sequence length="211" mass="21801">MSGGIGPVEPGEGTSGREGPRPGPRTPAGRWLGRTRAAAARHGRVLAALGAAAVLAAGAARWYATRPETIPPAAPPPPSQTLSLTYGEPLVPAAAGTAFTFTVRVRTSSGPAVTVERIGQPSGALSVTIRPPLPVTVAAGEVRELVLTIQAKDCVHVARNSGMPFLEVTLSNGFQKEDHSYIPGDRYARDLSVALTRACPEDRDNGTPGPS</sequence>
<organism evidence="1 2">
    <name type="scientific">Streptomyces lavendulae subsp. lavendulae</name>
    <dbReference type="NCBI Taxonomy" id="58340"/>
    <lineage>
        <taxon>Bacteria</taxon>
        <taxon>Bacillati</taxon>
        <taxon>Actinomycetota</taxon>
        <taxon>Actinomycetes</taxon>
        <taxon>Kitasatosporales</taxon>
        <taxon>Streptomycetaceae</taxon>
        <taxon>Streptomyces</taxon>
    </lineage>
</organism>
<dbReference type="AlphaFoldDB" id="A0A2K8PKP8"/>